<gene>
    <name evidence="3" type="ORF">RchiOBHm_Chr2g0119261</name>
</gene>
<feature type="region of interest" description="Disordered" evidence="1">
    <location>
        <begin position="935"/>
        <end position="963"/>
    </location>
</feature>
<dbReference type="Gene3D" id="3.40.50.1010">
    <property type="entry name" value="5'-nuclease"/>
    <property type="match status" value="1"/>
</dbReference>
<feature type="compositionally biased region" description="Polar residues" evidence="1">
    <location>
        <begin position="386"/>
        <end position="399"/>
    </location>
</feature>
<feature type="domain" description="HTH OST-type" evidence="2">
    <location>
        <begin position="263"/>
        <end position="335"/>
    </location>
</feature>
<dbReference type="InterPro" id="IPR024768">
    <property type="entry name" value="Marf1"/>
</dbReference>
<feature type="region of interest" description="Disordered" evidence="1">
    <location>
        <begin position="886"/>
        <end position="921"/>
    </location>
</feature>
<organism evidence="3 4">
    <name type="scientific">Rosa chinensis</name>
    <name type="common">China rose</name>
    <dbReference type="NCBI Taxonomy" id="74649"/>
    <lineage>
        <taxon>Eukaryota</taxon>
        <taxon>Viridiplantae</taxon>
        <taxon>Streptophyta</taxon>
        <taxon>Embryophyta</taxon>
        <taxon>Tracheophyta</taxon>
        <taxon>Spermatophyta</taxon>
        <taxon>Magnoliopsida</taxon>
        <taxon>eudicotyledons</taxon>
        <taxon>Gunneridae</taxon>
        <taxon>Pentapetalae</taxon>
        <taxon>rosids</taxon>
        <taxon>fabids</taxon>
        <taxon>Rosales</taxon>
        <taxon>Rosaceae</taxon>
        <taxon>Rosoideae</taxon>
        <taxon>Rosoideae incertae sedis</taxon>
        <taxon>Rosa</taxon>
    </lineage>
</organism>
<dbReference type="OMA" id="GHYKAPL"/>
<dbReference type="STRING" id="74649.A0A2P6RRZ1"/>
<dbReference type="InterPro" id="IPR025677">
    <property type="entry name" value="OST-HTH-assoc_dom"/>
</dbReference>
<keyword evidence="4" id="KW-1185">Reference proteome</keyword>
<dbReference type="GO" id="GO:0005777">
    <property type="term" value="C:peroxisome"/>
    <property type="evidence" value="ECO:0007669"/>
    <property type="project" value="InterPro"/>
</dbReference>
<dbReference type="Pfam" id="PF14418">
    <property type="entry name" value="OHA"/>
    <property type="match status" value="1"/>
</dbReference>
<name>A0A2P6RRZ1_ROSCH</name>
<dbReference type="Proteomes" id="UP000238479">
    <property type="component" value="Chromosome 2"/>
</dbReference>
<feature type="domain" description="HTH OST-type" evidence="2">
    <location>
        <begin position="750"/>
        <end position="826"/>
    </location>
</feature>
<dbReference type="InterPro" id="IPR021139">
    <property type="entry name" value="NYN"/>
</dbReference>
<feature type="compositionally biased region" description="Basic and acidic residues" evidence="1">
    <location>
        <begin position="415"/>
        <end position="428"/>
    </location>
</feature>
<feature type="region of interest" description="Disordered" evidence="1">
    <location>
        <begin position="338"/>
        <end position="428"/>
    </location>
</feature>
<protein>
    <submittedName>
        <fullName evidence="3">Putative meiosis arrest female protein</fullName>
    </submittedName>
</protein>
<dbReference type="Pfam" id="PF01936">
    <property type="entry name" value="NYN"/>
    <property type="match status" value="1"/>
</dbReference>
<evidence type="ECO:0000313" key="3">
    <source>
        <dbReference type="EMBL" id="PRQ49200.1"/>
    </source>
</evidence>
<dbReference type="Pfam" id="PF12872">
    <property type="entry name" value="OST-HTH"/>
    <property type="match status" value="2"/>
</dbReference>
<dbReference type="EMBL" id="PDCK01000040">
    <property type="protein sequence ID" value="PRQ49200.1"/>
    <property type="molecule type" value="Genomic_DNA"/>
</dbReference>
<dbReference type="AlphaFoldDB" id="A0A2P6RRZ1"/>
<evidence type="ECO:0000256" key="1">
    <source>
        <dbReference type="SAM" id="MobiDB-lite"/>
    </source>
</evidence>
<dbReference type="PANTHER" id="PTHR14379:SF6">
    <property type="entry name" value="EMB|CAB71880.1"/>
    <property type="match status" value="1"/>
</dbReference>
<dbReference type="InterPro" id="IPR025605">
    <property type="entry name" value="OST-HTH/LOTUS_dom"/>
</dbReference>
<dbReference type="PANTHER" id="PTHR14379">
    <property type="entry name" value="LIMKAIN B LKAP"/>
    <property type="match status" value="1"/>
</dbReference>
<feature type="compositionally biased region" description="Basic and acidic residues" evidence="1">
    <location>
        <begin position="491"/>
        <end position="514"/>
    </location>
</feature>
<dbReference type="Gramene" id="PRQ49200">
    <property type="protein sequence ID" value="PRQ49200"/>
    <property type="gene ID" value="RchiOBHm_Chr2g0119261"/>
</dbReference>
<sequence>MRRHLISSSYSPLFSLQISHLLRSSSSAKHFSTYYNSSRRDEEIRNVRVSVWWDFENCHLPATVKPFKVAGTITAAVRANGIKGPIQINAFGDMFQLSRLNQEALSSTGINLTHVPSGGKNSADRSLLADLLYWVSQNPPPAHLFLISGDRDFSSILHKLRMNNYNILLASPENAPGVLCSAASIMWPWHDLLMGENLTGRYFNQPPDGPYGSWYGHYKAPLEDPFAFTEQPAVSQAERLPEPGSDSKLQMIPTGSECKASPIPKAVMKQIRHILKLHPKGISSSELRAQLEKYNVSLERPYYGYKKFSCFLASMPDILRLKPVGYGNYMIHGVTPKSAESFKRNPGDSDKGHQLDCEDTSTSDTVSRKLSLPTSPEPKLKEPRQELQQPILLNNTFTSPVDGKSLSPPAPEKLTSIDEKSLSPHSPDHMKPFLGSIDEKGVGVAEAQETEPDLLPAVVQEFESDVGYFKRIWRNWFGSRADVSGTSHNNQEQKHTSGDGTEKEGHETLEKHCMNVDNSGKGTCEEKTSTSQLVDPVPPASSSSSHNESALDSKTATSSEVNADKSNPGFFNQMVNWCKFWRSNPSDQSCDRAKLMESHSQEHKLFSNSFWGDMESFMVTPKGSVIVSESRTREEMALNLQKEGPLVLRSLAKSDLLQLVDLLISEKKWVEECPSQMLPFKLAQREGETSLNHSHHSSRLSSIFLGRPSKDEMQRTPGHDGEEKCKNIPHTGVSLPFVKNPLSEESRNEILADCQKLVNEKLKEFPNGYSIGLFRKQFRDRYGYHLDLKMLGYEKLANLLETLDGVKVGSSFIFPLYKVPEVFDRETVPEIKKHTVSHPVVNSDNQFSGSRKEDDSVSPWDELGPVTNTTFNKNVMEVAPRRKDMGSAGFDYEPSVSEFSDSDGEASLGTALEGQGTGRVNKEESSLMQILDSWHSSKDNSKTVDNSQTSPSSGVGTNLGYYSRKSTPAKIYNFVSEVSVDDKNKKPSEPRMES</sequence>
<dbReference type="GO" id="GO:0010468">
    <property type="term" value="P:regulation of gene expression"/>
    <property type="evidence" value="ECO:0007669"/>
    <property type="project" value="InterPro"/>
</dbReference>
<dbReference type="Gene3D" id="3.30.420.610">
    <property type="entry name" value="LOTUS domain-like"/>
    <property type="match status" value="2"/>
</dbReference>
<feature type="compositionally biased region" description="Polar residues" evidence="1">
    <location>
        <begin position="840"/>
        <end position="849"/>
    </location>
</feature>
<comment type="caution">
    <text evidence="3">The sequence shown here is derived from an EMBL/GenBank/DDBJ whole genome shotgun (WGS) entry which is preliminary data.</text>
</comment>
<feature type="region of interest" description="Disordered" evidence="1">
    <location>
        <begin position="837"/>
        <end position="865"/>
    </location>
</feature>
<feature type="region of interest" description="Disordered" evidence="1">
    <location>
        <begin position="482"/>
        <end position="564"/>
    </location>
</feature>
<accession>A0A2P6RRZ1</accession>
<reference evidence="3 4" key="1">
    <citation type="journal article" date="2018" name="Nat. Genet.">
        <title>The Rosa genome provides new insights in the design of modern roses.</title>
        <authorList>
            <person name="Bendahmane M."/>
        </authorList>
    </citation>
    <scope>NUCLEOTIDE SEQUENCE [LARGE SCALE GENOMIC DNA]</scope>
    <source>
        <strain evidence="4">cv. Old Blush</strain>
    </source>
</reference>
<dbReference type="InterPro" id="IPR041966">
    <property type="entry name" value="LOTUS-like"/>
</dbReference>
<proteinExistence type="predicted"/>
<feature type="compositionally biased region" description="Polar residues" evidence="1">
    <location>
        <begin position="943"/>
        <end position="956"/>
    </location>
</feature>
<evidence type="ECO:0000313" key="4">
    <source>
        <dbReference type="Proteomes" id="UP000238479"/>
    </source>
</evidence>
<dbReference type="CDD" id="cd10910">
    <property type="entry name" value="PIN_limkain_b1_N_like"/>
    <property type="match status" value="1"/>
</dbReference>
<feature type="compositionally biased region" description="Basic and acidic residues" evidence="1">
    <location>
        <begin position="340"/>
        <end position="356"/>
    </location>
</feature>
<dbReference type="PROSITE" id="PS51644">
    <property type="entry name" value="HTH_OST"/>
    <property type="match status" value="2"/>
</dbReference>
<dbReference type="CDD" id="cd08824">
    <property type="entry name" value="LOTUS"/>
    <property type="match status" value="2"/>
</dbReference>
<dbReference type="GO" id="GO:0004540">
    <property type="term" value="F:RNA nuclease activity"/>
    <property type="evidence" value="ECO:0007669"/>
    <property type="project" value="InterPro"/>
</dbReference>
<dbReference type="OrthoDB" id="549353at2759"/>
<evidence type="ECO:0000259" key="2">
    <source>
        <dbReference type="PROSITE" id="PS51644"/>
    </source>
</evidence>
<feature type="compositionally biased region" description="Polar residues" evidence="1">
    <location>
        <begin position="546"/>
        <end position="564"/>
    </location>
</feature>